<reference evidence="1" key="1">
    <citation type="submission" date="2014-11" db="EMBL/GenBank/DDBJ databases">
        <authorList>
            <person name="Amaro Gonzalez C."/>
        </authorList>
    </citation>
    <scope>NUCLEOTIDE SEQUENCE</scope>
</reference>
<protein>
    <submittedName>
        <fullName evidence="1">Uncharacterized protein</fullName>
    </submittedName>
</protein>
<name>A0A0E9RDH5_ANGAN</name>
<evidence type="ECO:0000313" key="1">
    <source>
        <dbReference type="EMBL" id="JAH26373.1"/>
    </source>
</evidence>
<proteinExistence type="predicted"/>
<dbReference type="EMBL" id="GBXM01082204">
    <property type="protein sequence ID" value="JAH26373.1"/>
    <property type="molecule type" value="Transcribed_RNA"/>
</dbReference>
<reference evidence="1" key="2">
    <citation type="journal article" date="2015" name="Fish Shellfish Immunol.">
        <title>Early steps in the European eel (Anguilla anguilla)-Vibrio vulnificus interaction in the gills: Role of the RtxA13 toxin.</title>
        <authorList>
            <person name="Callol A."/>
            <person name="Pajuelo D."/>
            <person name="Ebbesson L."/>
            <person name="Teles M."/>
            <person name="MacKenzie S."/>
            <person name="Amaro C."/>
        </authorList>
    </citation>
    <scope>NUCLEOTIDE SEQUENCE</scope>
</reference>
<sequence>MNTWRARETGSLHQTARSLKTFTKSPWAPWGCFAFKSNQRGFEEPLMS</sequence>
<organism evidence="1">
    <name type="scientific">Anguilla anguilla</name>
    <name type="common">European freshwater eel</name>
    <name type="synonym">Muraena anguilla</name>
    <dbReference type="NCBI Taxonomy" id="7936"/>
    <lineage>
        <taxon>Eukaryota</taxon>
        <taxon>Metazoa</taxon>
        <taxon>Chordata</taxon>
        <taxon>Craniata</taxon>
        <taxon>Vertebrata</taxon>
        <taxon>Euteleostomi</taxon>
        <taxon>Actinopterygii</taxon>
        <taxon>Neopterygii</taxon>
        <taxon>Teleostei</taxon>
        <taxon>Anguilliformes</taxon>
        <taxon>Anguillidae</taxon>
        <taxon>Anguilla</taxon>
    </lineage>
</organism>
<dbReference type="AlphaFoldDB" id="A0A0E9RDH5"/>
<accession>A0A0E9RDH5</accession>